<evidence type="ECO:0000313" key="1">
    <source>
        <dbReference type="EnsemblMetazoa" id="Aqu2.1.40073_001"/>
    </source>
</evidence>
<dbReference type="AlphaFoldDB" id="A0A1X7VKW8"/>
<dbReference type="EnsemblMetazoa" id="Aqu2.1.40073_001">
    <property type="protein sequence ID" value="Aqu2.1.40073_001"/>
    <property type="gene ID" value="Aqu2.1.40073"/>
</dbReference>
<dbReference type="PANTHER" id="PTHR46579">
    <property type="entry name" value="F5/8 TYPE C DOMAIN-CONTAINING PROTEIN-RELATED"/>
    <property type="match status" value="1"/>
</dbReference>
<sequence>MTINVHSLLHLPNAVRQLGPLWAHSCFPYESENGEFFSLFHRSQSIEKQVVNYCSVIQKLPSLANSTLVPGSELHDEYIKMA</sequence>
<dbReference type="InParanoid" id="A0A1X7VKW8"/>
<reference evidence="1" key="1">
    <citation type="submission" date="2017-05" db="UniProtKB">
        <authorList>
            <consortium name="EnsemblMetazoa"/>
        </authorList>
    </citation>
    <scope>IDENTIFICATION</scope>
</reference>
<dbReference type="OrthoDB" id="10010998at2759"/>
<dbReference type="OMA" id="ELHDEYI"/>
<protein>
    <submittedName>
        <fullName evidence="1">Uncharacterized protein</fullName>
    </submittedName>
</protein>
<proteinExistence type="predicted"/>
<dbReference type="PANTHER" id="PTHR46579:SF1">
    <property type="entry name" value="F5_8 TYPE C DOMAIN-CONTAINING PROTEIN"/>
    <property type="match status" value="1"/>
</dbReference>
<accession>A0A1X7VKW8</accession>
<name>A0A1X7VKW8_AMPQE</name>
<organism evidence="1">
    <name type="scientific">Amphimedon queenslandica</name>
    <name type="common">Sponge</name>
    <dbReference type="NCBI Taxonomy" id="400682"/>
    <lineage>
        <taxon>Eukaryota</taxon>
        <taxon>Metazoa</taxon>
        <taxon>Porifera</taxon>
        <taxon>Demospongiae</taxon>
        <taxon>Heteroscleromorpha</taxon>
        <taxon>Haplosclerida</taxon>
        <taxon>Niphatidae</taxon>
        <taxon>Amphimedon</taxon>
    </lineage>
</organism>